<evidence type="ECO:0000313" key="2">
    <source>
        <dbReference type="EMBL" id="GGR80154.1"/>
    </source>
</evidence>
<comment type="caution">
    <text evidence="2">The sequence shown here is derived from an EMBL/GenBank/DDBJ whole genome shotgun (WGS) entry which is preliminary data.</text>
</comment>
<feature type="domain" description="Methyltransferase type 11" evidence="1">
    <location>
        <begin position="78"/>
        <end position="170"/>
    </location>
</feature>
<dbReference type="CDD" id="cd02440">
    <property type="entry name" value="AdoMet_MTases"/>
    <property type="match status" value="1"/>
</dbReference>
<dbReference type="InterPro" id="IPR013216">
    <property type="entry name" value="Methyltransf_11"/>
</dbReference>
<name>A0ABQ2S015_9DEIO</name>
<proteinExistence type="predicted"/>
<dbReference type="Gene3D" id="3.40.50.150">
    <property type="entry name" value="Vaccinia Virus protein VP39"/>
    <property type="match status" value="1"/>
</dbReference>
<dbReference type="Pfam" id="PF08241">
    <property type="entry name" value="Methyltransf_11"/>
    <property type="match status" value="1"/>
</dbReference>
<dbReference type="EMBL" id="BMQN01000001">
    <property type="protein sequence ID" value="GGR80154.1"/>
    <property type="molecule type" value="Genomic_DNA"/>
</dbReference>
<dbReference type="InterPro" id="IPR029063">
    <property type="entry name" value="SAM-dependent_MTases_sf"/>
</dbReference>
<dbReference type="PANTHER" id="PTHR42912:SF93">
    <property type="entry name" value="N6-ADENOSINE-METHYLTRANSFERASE TMT1A"/>
    <property type="match status" value="1"/>
</dbReference>
<protein>
    <recommendedName>
        <fullName evidence="1">Methyltransferase type 11 domain-containing protein</fullName>
    </recommendedName>
</protein>
<dbReference type="Proteomes" id="UP000644548">
    <property type="component" value="Unassembled WGS sequence"/>
</dbReference>
<accession>A0ABQ2S015</accession>
<dbReference type="RefSeq" id="WP_189071453.1">
    <property type="nucleotide sequence ID" value="NZ_BMQN01000001.1"/>
</dbReference>
<dbReference type="PANTHER" id="PTHR42912">
    <property type="entry name" value="METHYLTRANSFERASE"/>
    <property type="match status" value="1"/>
</dbReference>
<dbReference type="SUPFAM" id="SSF53335">
    <property type="entry name" value="S-adenosyl-L-methionine-dependent methyltransferases"/>
    <property type="match status" value="1"/>
</dbReference>
<evidence type="ECO:0000259" key="1">
    <source>
        <dbReference type="Pfam" id="PF08241"/>
    </source>
</evidence>
<reference evidence="3" key="1">
    <citation type="journal article" date="2019" name="Int. J. Syst. Evol. Microbiol.">
        <title>The Global Catalogue of Microorganisms (GCM) 10K type strain sequencing project: providing services to taxonomists for standard genome sequencing and annotation.</title>
        <authorList>
            <consortium name="The Broad Institute Genomics Platform"/>
            <consortium name="The Broad Institute Genome Sequencing Center for Infectious Disease"/>
            <person name="Wu L."/>
            <person name="Ma J."/>
        </authorList>
    </citation>
    <scope>NUCLEOTIDE SEQUENCE [LARGE SCALE GENOMIC DNA]</scope>
    <source>
        <strain evidence="3">JCM 31405</strain>
    </source>
</reference>
<sequence length="230" mass="24707">MNPVPRAAQDQENLNPDRSAGVALSAAQRSNLSPLTAWGYAWWRARSLGLLGARGFTLEREAALFRALCRPAPGQHWLDVGTSAGFYAGVLARSGAQVTAADLSPAMLRVAAAREPHPSIRWTQLNVEASDLPSTSFDGITVGATLNETRDPARLLLELSRLVRPGGQVWLMYLPRTAGPLQALLSRPSLGGLTFPDPAWVARQLPGCGRTDGLSVGAVRFERFERSGGR</sequence>
<evidence type="ECO:0000313" key="3">
    <source>
        <dbReference type="Proteomes" id="UP000644548"/>
    </source>
</evidence>
<dbReference type="InterPro" id="IPR050508">
    <property type="entry name" value="Methyltransf_Superfamily"/>
</dbReference>
<organism evidence="2 3">
    <name type="scientific">Deinococcus sedimenti</name>
    <dbReference type="NCBI Taxonomy" id="1867090"/>
    <lineage>
        <taxon>Bacteria</taxon>
        <taxon>Thermotogati</taxon>
        <taxon>Deinococcota</taxon>
        <taxon>Deinococci</taxon>
        <taxon>Deinococcales</taxon>
        <taxon>Deinococcaceae</taxon>
        <taxon>Deinococcus</taxon>
    </lineage>
</organism>
<gene>
    <name evidence="2" type="ORF">GCM10008960_03780</name>
</gene>
<keyword evidence="3" id="KW-1185">Reference proteome</keyword>